<name>A0A484GQJ0_SOUCH</name>
<accession>A0A484GQJ0</accession>
<keyword evidence="2" id="KW-1185">Reference proteome</keyword>
<comment type="caution">
    <text evidence="1">The sequence shown here is derived from an EMBL/GenBank/DDBJ whole genome shotgun (WGS) entry which is preliminary data.</text>
</comment>
<feature type="non-terminal residue" evidence="1">
    <location>
        <position position="1"/>
    </location>
</feature>
<dbReference type="Proteomes" id="UP000295264">
    <property type="component" value="Unassembled WGS sequence"/>
</dbReference>
<dbReference type="AlphaFoldDB" id="A0A484GQJ0"/>
<sequence length="26" mass="3029">KTLERHKVLGKFFGKEEKENAALLEL</sequence>
<dbReference type="EMBL" id="QWLN02005603">
    <property type="protein sequence ID" value="TEA37446.1"/>
    <property type="molecule type" value="Genomic_DNA"/>
</dbReference>
<reference evidence="1 2" key="1">
    <citation type="journal article" date="2018" name="Genomics">
        <title>Molecular footprints of inshore aquatic adaptation in Indo-Pacific humpback dolphin (Sousa chinensis).</title>
        <authorList>
            <person name="Ming Y."/>
            <person name="Jian J."/>
            <person name="Yu F."/>
            <person name="Yu X."/>
            <person name="Wang J."/>
            <person name="Liu W."/>
        </authorList>
    </citation>
    <scope>NUCLEOTIDE SEQUENCE [LARGE SCALE GENOMIC DNA]</scope>
    <source>
        <strain evidence="1">MY-2018</strain>
        <tissue evidence="1">Skin</tissue>
    </source>
</reference>
<gene>
    <name evidence="1" type="ORF">DBR06_SOUSAS14210030</name>
</gene>
<evidence type="ECO:0000313" key="1">
    <source>
        <dbReference type="EMBL" id="TEA37446.1"/>
    </source>
</evidence>
<protein>
    <submittedName>
        <fullName evidence="1">Uncharacterized protein</fullName>
    </submittedName>
</protein>
<feature type="non-terminal residue" evidence="1">
    <location>
        <position position="26"/>
    </location>
</feature>
<evidence type="ECO:0000313" key="2">
    <source>
        <dbReference type="Proteomes" id="UP000295264"/>
    </source>
</evidence>
<proteinExistence type="predicted"/>
<organism evidence="1 2">
    <name type="scientific">Sousa chinensis</name>
    <name type="common">Indo-pacific humpbacked dolphin</name>
    <name type="synonym">Steno chinensis</name>
    <dbReference type="NCBI Taxonomy" id="103600"/>
    <lineage>
        <taxon>Eukaryota</taxon>
        <taxon>Metazoa</taxon>
        <taxon>Chordata</taxon>
        <taxon>Craniata</taxon>
        <taxon>Vertebrata</taxon>
        <taxon>Euteleostomi</taxon>
        <taxon>Mammalia</taxon>
        <taxon>Eutheria</taxon>
        <taxon>Laurasiatheria</taxon>
        <taxon>Artiodactyla</taxon>
        <taxon>Whippomorpha</taxon>
        <taxon>Cetacea</taxon>
        <taxon>Odontoceti</taxon>
        <taxon>Delphinidae</taxon>
        <taxon>Sousa</taxon>
    </lineage>
</organism>